<dbReference type="RefSeq" id="WP_119077837.1">
    <property type="nucleotide sequence ID" value="NZ_CP029600.1"/>
</dbReference>
<reference evidence="3 4" key="1">
    <citation type="submission" date="2018-05" db="EMBL/GenBank/DDBJ databases">
        <title>Chitinophaga sp. nov., isolated from rhizosphere soil of Alhagi.</title>
        <authorList>
            <person name="Liu Y."/>
        </authorList>
    </citation>
    <scope>NUCLEOTIDE SEQUENCE [LARGE SCALE GENOMIC DNA]</scope>
    <source>
        <strain evidence="3 4">T22</strain>
    </source>
</reference>
<keyword evidence="1" id="KW-0732">Signal</keyword>
<sequence length="237" mass="26410">MKKAGLLFMALAFVMHSSAQVSVGLSSGYTASNVDVTGETPGDFGSAEGYMKTFHGWHLDLVVNVPLRNGFYFQPVIRYITKGTGFKEVPPVKAELLDALYIPKGARLQLNYLEIPFNFVYKLAVGPGSVRAGLGPYVARGLKGRYHYNIVKNGQNITRTSKSVQFSREANDNISVVRMYPWDAGANFTLAYEFNNGIMLGANYSMGMMDIDRNEYTQSKNRYLGVSLGFLFNREDY</sequence>
<feature type="chain" id="PRO_5046730820" description="Outer membrane protein beta-barrel domain-containing protein" evidence="1">
    <location>
        <begin position="20"/>
        <end position="237"/>
    </location>
</feature>
<dbReference type="Pfam" id="PF13568">
    <property type="entry name" value="OMP_b-brl_2"/>
    <property type="match status" value="1"/>
</dbReference>
<evidence type="ECO:0000256" key="1">
    <source>
        <dbReference type="SAM" id="SignalP"/>
    </source>
</evidence>
<proteinExistence type="predicted"/>
<feature type="signal peptide" evidence="1">
    <location>
        <begin position="1"/>
        <end position="19"/>
    </location>
</feature>
<keyword evidence="4" id="KW-1185">Reference proteome</keyword>
<name>A0ABN5LST0_9BACT</name>
<gene>
    <name evidence="3" type="ORF">DLD77_07920</name>
</gene>
<dbReference type="EMBL" id="CP029600">
    <property type="protein sequence ID" value="AWO01625.1"/>
    <property type="molecule type" value="Genomic_DNA"/>
</dbReference>
<organism evidence="3 4">
    <name type="scientific">Chitinophaga alhagiae</name>
    <dbReference type="NCBI Taxonomy" id="2203219"/>
    <lineage>
        <taxon>Bacteria</taxon>
        <taxon>Pseudomonadati</taxon>
        <taxon>Bacteroidota</taxon>
        <taxon>Chitinophagia</taxon>
        <taxon>Chitinophagales</taxon>
        <taxon>Chitinophagaceae</taxon>
        <taxon>Chitinophaga</taxon>
    </lineage>
</organism>
<accession>A0ABN5LST0</accession>
<evidence type="ECO:0000313" key="3">
    <source>
        <dbReference type="EMBL" id="AWO01625.1"/>
    </source>
</evidence>
<evidence type="ECO:0000259" key="2">
    <source>
        <dbReference type="Pfam" id="PF13568"/>
    </source>
</evidence>
<dbReference type="InterPro" id="IPR025665">
    <property type="entry name" value="Beta-barrel_OMP_2"/>
</dbReference>
<feature type="domain" description="Outer membrane protein beta-barrel" evidence="2">
    <location>
        <begin position="20"/>
        <end position="212"/>
    </location>
</feature>
<evidence type="ECO:0000313" key="4">
    <source>
        <dbReference type="Proteomes" id="UP000246099"/>
    </source>
</evidence>
<protein>
    <recommendedName>
        <fullName evidence="2">Outer membrane protein beta-barrel domain-containing protein</fullName>
    </recommendedName>
</protein>
<dbReference type="Proteomes" id="UP000246099">
    <property type="component" value="Chromosome"/>
</dbReference>